<keyword evidence="4" id="KW-1185">Reference proteome</keyword>
<dbReference type="AlphaFoldDB" id="R7TKN5"/>
<organism evidence="2">
    <name type="scientific">Capitella teleta</name>
    <name type="common">Polychaete worm</name>
    <dbReference type="NCBI Taxonomy" id="283909"/>
    <lineage>
        <taxon>Eukaryota</taxon>
        <taxon>Metazoa</taxon>
        <taxon>Spiralia</taxon>
        <taxon>Lophotrochozoa</taxon>
        <taxon>Annelida</taxon>
        <taxon>Polychaeta</taxon>
        <taxon>Sedentaria</taxon>
        <taxon>Scolecida</taxon>
        <taxon>Capitellidae</taxon>
        <taxon>Capitella</taxon>
    </lineage>
</organism>
<dbReference type="HOGENOM" id="CLU_2017382_0_0_1"/>
<gene>
    <name evidence="2" type="ORF">CAPTEDRAFT_227937</name>
</gene>
<feature type="compositionally biased region" description="Polar residues" evidence="1">
    <location>
        <begin position="112"/>
        <end position="123"/>
    </location>
</feature>
<evidence type="ECO:0000256" key="1">
    <source>
        <dbReference type="SAM" id="MobiDB-lite"/>
    </source>
</evidence>
<evidence type="ECO:0000313" key="4">
    <source>
        <dbReference type="Proteomes" id="UP000014760"/>
    </source>
</evidence>
<reference evidence="2 4" key="2">
    <citation type="journal article" date="2013" name="Nature">
        <title>Insights into bilaterian evolution from three spiralian genomes.</title>
        <authorList>
            <person name="Simakov O."/>
            <person name="Marletaz F."/>
            <person name="Cho S.J."/>
            <person name="Edsinger-Gonzales E."/>
            <person name="Havlak P."/>
            <person name="Hellsten U."/>
            <person name="Kuo D.H."/>
            <person name="Larsson T."/>
            <person name="Lv J."/>
            <person name="Arendt D."/>
            <person name="Savage R."/>
            <person name="Osoegawa K."/>
            <person name="de Jong P."/>
            <person name="Grimwood J."/>
            <person name="Chapman J.A."/>
            <person name="Shapiro H."/>
            <person name="Aerts A."/>
            <person name="Otillar R.P."/>
            <person name="Terry A.Y."/>
            <person name="Boore J.L."/>
            <person name="Grigoriev I.V."/>
            <person name="Lindberg D.R."/>
            <person name="Seaver E.C."/>
            <person name="Weisblat D.A."/>
            <person name="Putnam N.H."/>
            <person name="Rokhsar D.S."/>
        </authorList>
    </citation>
    <scope>NUCLEOTIDE SEQUENCE</scope>
    <source>
        <strain evidence="2 4">I ESC-2004</strain>
    </source>
</reference>
<name>R7TKN5_CAPTE</name>
<accession>R7TKN5</accession>
<dbReference type="EMBL" id="AMQN01000294">
    <property type="status" value="NOT_ANNOTATED_CDS"/>
    <property type="molecule type" value="Genomic_DNA"/>
</dbReference>
<dbReference type="Proteomes" id="UP000014760">
    <property type="component" value="Unassembled WGS sequence"/>
</dbReference>
<protein>
    <submittedName>
        <fullName evidence="2 3">Uncharacterized protein</fullName>
    </submittedName>
</protein>
<evidence type="ECO:0000313" key="3">
    <source>
        <dbReference type="EnsemblMetazoa" id="CapteP227937"/>
    </source>
</evidence>
<dbReference type="EMBL" id="KB309537">
    <property type="protein sequence ID" value="ELT94067.1"/>
    <property type="molecule type" value="Genomic_DNA"/>
</dbReference>
<feature type="compositionally biased region" description="Basic residues" evidence="1">
    <location>
        <begin position="84"/>
        <end position="111"/>
    </location>
</feature>
<feature type="region of interest" description="Disordered" evidence="1">
    <location>
        <begin position="84"/>
        <end position="123"/>
    </location>
</feature>
<dbReference type="EnsemblMetazoa" id="CapteT227937">
    <property type="protein sequence ID" value="CapteP227937"/>
    <property type="gene ID" value="CapteG227937"/>
</dbReference>
<reference evidence="4" key="1">
    <citation type="submission" date="2012-12" db="EMBL/GenBank/DDBJ databases">
        <authorList>
            <person name="Hellsten U."/>
            <person name="Grimwood J."/>
            <person name="Chapman J.A."/>
            <person name="Shapiro H."/>
            <person name="Aerts A."/>
            <person name="Otillar R.P."/>
            <person name="Terry A.Y."/>
            <person name="Boore J.L."/>
            <person name="Simakov O."/>
            <person name="Marletaz F."/>
            <person name="Cho S.-J."/>
            <person name="Edsinger-Gonzales E."/>
            <person name="Havlak P."/>
            <person name="Kuo D.-H."/>
            <person name="Larsson T."/>
            <person name="Lv J."/>
            <person name="Arendt D."/>
            <person name="Savage R."/>
            <person name="Osoegawa K."/>
            <person name="de Jong P."/>
            <person name="Lindberg D.R."/>
            <person name="Seaver E.C."/>
            <person name="Weisblat D.A."/>
            <person name="Putnam N.H."/>
            <person name="Grigoriev I.V."/>
            <person name="Rokhsar D.S."/>
        </authorList>
    </citation>
    <scope>NUCLEOTIDE SEQUENCE</scope>
    <source>
        <strain evidence="4">I ESC-2004</strain>
    </source>
</reference>
<evidence type="ECO:0000313" key="2">
    <source>
        <dbReference type="EMBL" id="ELT94067.1"/>
    </source>
</evidence>
<sequence>MLIGTEDFFEGLDDICGCGSVVDGINTIWRCPEFNLLKCHSVSASCSSVRMIYIKHGHLECPGCLICVDPIDFSSWFANSKKRPQINSKRKKKLLRRKLKSKKRKIRRSKYKANQSVNHSEFD</sequence>
<reference evidence="3" key="3">
    <citation type="submission" date="2015-06" db="UniProtKB">
        <authorList>
            <consortium name="EnsemblMetazoa"/>
        </authorList>
    </citation>
    <scope>IDENTIFICATION</scope>
</reference>
<proteinExistence type="predicted"/>